<name>A0A2H0UBB3_9BACT</name>
<dbReference type="AlphaFoldDB" id="A0A2H0UBB3"/>
<keyword evidence="2" id="KW-0472">Membrane</keyword>
<accession>A0A2H0UBB3</accession>
<feature type="transmembrane region" description="Helical" evidence="2">
    <location>
        <begin position="55"/>
        <end position="76"/>
    </location>
</feature>
<feature type="region of interest" description="Disordered" evidence="1">
    <location>
        <begin position="89"/>
        <end position="109"/>
    </location>
</feature>
<protein>
    <submittedName>
        <fullName evidence="3">Uncharacterized protein</fullName>
    </submittedName>
</protein>
<keyword evidence="2" id="KW-0812">Transmembrane</keyword>
<gene>
    <name evidence="3" type="ORF">COU18_03430</name>
</gene>
<keyword evidence="2" id="KW-1133">Transmembrane helix</keyword>
<feature type="transmembrane region" description="Helical" evidence="2">
    <location>
        <begin position="12"/>
        <end position="35"/>
    </location>
</feature>
<evidence type="ECO:0000313" key="3">
    <source>
        <dbReference type="EMBL" id="PIR83699.1"/>
    </source>
</evidence>
<proteinExistence type="predicted"/>
<dbReference type="Proteomes" id="UP000231192">
    <property type="component" value="Unassembled WGS sequence"/>
</dbReference>
<organism evidence="3 4">
    <name type="scientific">Candidatus Kaiserbacteria bacterium CG10_big_fil_rev_8_21_14_0_10_51_14</name>
    <dbReference type="NCBI Taxonomy" id="1974610"/>
    <lineage>
        <taxon>Bacteria</taxon>
        <taxon>Candidatus Kaiseribacteriota</taxon>
    </lineage>
</organism>
<dbReference type="EMBL" id="PFBK01000008">
    <property type="protein sequence ID" value="PIR83699.1"/>
    <property type="molecule type" value="Genomic_DNA"/>
</dbReference>
<reference evidence="4" key="1">
    <citation type="submission" date="2017-09" db="EMBL/GenBank/DDBJ databases">
        <title>Depth-based differentiation of microbial function through sediment-hosted aquifers and enrichment of novel symbionts in the deep terrestrial subsurface.</title>
        <authorList>
            <person name="Probst A.J."/>
            <person name="Ladd B."/>
            <person name="Jarett J.K."/>
            <person name="Geller-Mcgrath D.E."/>
            <person name="Sieber C.M.K."/>
            <person name="Emerson J.B."/>
            <person name="Anantharaman K."/>
            <person name="Thomas B.C."/>
            <person name="Malmstrom R."/>
            <person name="Stieglmeier M."/>
            <person name="Klingl A."/>
            <person name="Woyke T."/>
            <person name="Ryan C.M."/>
            <person name="Banfield J.F."/>
        </authorList>
    </citation>
    <scope>NUCLEOTIDE SEQUENCE [LARGE SCALE GENOMIC DNA]</scope>
</reference>
<comment type="caution">
    <text evidence="3">The sequence shown here is derived from an EMBL/GenBank/DDBJ whole genome shotgun (WGS) entry which is preliminary data.</text>
</comment>
<evidence type="ECO:0000256" key="1">
    <source>
        <dbReference type="SAM" id="MobiDB-lite"/>
    </source>
</evidence>
<evidence type="ECO:0000256" key="2">
    <source>
        <dbReference type="SAM" id="Phobius"/>
    </source>
</evidence>
<evidence type="ECO:0000313" key="4">
    <source>
        <dbReference type="Proteomes" id="UP000231192"/>
    </source>
</evidence>
<sequence>MNSVSDVMGKFVTYIIDPAILLIFSAGFFLFLWGLVEFMWKLNAGGENDEGKKHMLWGVIGMFIMVSVYGILSLIINTFDLGINIGTSQSQQYQSADLQPLRTSDSFGH</sequence>